<organism evidence="3 4">
    <name type="scientific">Candidatus Abyssobacteria bacterium SURF_17</name>
    <dbReference type="NCBI Taxonomy" id="2093361"/>
    <lineage>
        <taxon>Bacteria</taxon>
        <taxon>Pseudomonadati</taxon>
        <taxon>Candidatus Hydrogenedentota</taxon>
        <taxon>Candidatus Abyssobacteria</taxon>
    </lineage>
</organism>
<sequence length="133" mass="14621">MDMRPVSQESKEKLGRETAVPERRRHQRKKVRCFVVFKHLNDAKKDADISGIGYTRDVSGCGMYFWTVSQPSAGDRISMTVHLTSDWSGGGGIPPTLDAAGKILRVEQSRGGIPALDFNGVAIQFDDDIAVNV</sequence>
<feature type="region of interest" description="Disordered" evidence="1">
    <location>
        <begin position="1"/>
        <end position="26"/>
    </location>
</feature>
<dbReference type="GO" id="GO:0035438">
    <property type="term" value="F:cyclic-di-GMP binding"/>
    <property type="evidence" value="ECO:0007669"/>
    <property type="project" value="InterPro"/>
</dbReference>
<name>A0A419F907_9BACT</name>
<gene>
    <name evidence="3" type="ORF">C4532_01075</name>
</gene>
<reference evidence="3 4" key="1">
    <citation type="journal article" date="2017" name="ISME J.">
        <title>Energy and carbon metabolisms in a deep terrestrial subsurface fluid microbial community.</title>
        <authorList>
            <person name="Momper L."/>
            <person name="Jungbluth S.P."/>
            <person name="Lee M.D."/>
            <person name="Amend J.P."/>
        </authorList>
    </citation>
    <scope>NUCLEOTIDE SEQUENCE [LARGE SCALE GENOMIC DNA]</scope>
    <source>
        <strain evidence="3">SURF_17</strain>
    </source>
</reference>
<evidence type="ECO:0000256" key="1">
    <source>
        <dbReference type="SAM" id="MobiDB-lite"/>
    </source>
</evidence>
<evidence type="ECO:0000313" key="4">
    <source>
        <dbReference type="Proteomes" id="UP000285961"/>
    </source>
</evidence>
<dbReference type="AlphaFoldDB" id="A0A419F907"/>
<dbReference type="Pfam" id="PF07238">
    <property type="entry name" value="PilZ"/>
    <property type="match status" value="1"/>
</dbReference>
<protein>
    <recommendedName>
        <fullName evidence="2">PilZ domain-containing protein</fullName>
    </recommendedName>
</protein>
<dbReference type="EMBL" id="QZKI01000007">
    <property type="protein sequence ID" value="RJP75090.1"/>
    <property type="molecule type" value="Genomic_DNA"/>
</dbReference>
<evidence type="ECO:0000313" key="3">
    <source>
        <dbReference type="EMBL" id="RJP75090.1"/>
    </source>
</evidence>
<comment type="caution">
    <text evidence="3">The sequence shown here is derived from an EMBL/GenBank/DDBJ whole genome shotgun (WGS) entry which is preliminary data.</text>
</comment>
<proteinExistence type="predicted"/>
<evidence type="ECO:0000259" key="2">
    <source>
        <dbReference type="Pfam" id="PF07238"/>
    </source>
</evidence>
<dbReference type="Proteomes" id="UP000285961">
    <property type="component" value="Unassembled WGS sequence"/>
</dbReference>
<feature type="domain" description="PilZ" evidence="2">
    <location>
        <begin position="22"/>
        <end position="128"/>
    </location>
</feature>
<dbReference type="InterPro" id="IPR009875">
    <property type="entry name" value="PilZ_domain"/>
</dbReference>
<accession>A0A419F907</accession>
<feature type="compositionally biased region" description="Basic and acidic residues" evidence="1">
    <location>
        <begin position="1"/>
        <end position="22"/>
    </location>
</feature>